<evidence type="ECO:0008006" key="4">
    <source>
        <dbReference type="Google" id="ProtNLM"/>
    </source>
</evidence>
<dbReference type="AlphaFoldDB" id="A0A0G0XEI4"/>
<keyword evidence="1" id="KW-0732">Signal</keyword>
<dbReference type="STRING" id="1619103.UU80_C0001G0027"/>
<evidence type="ECO:0000256" key="1">
    <source>
        <dbReference type="SAM" id="SignalP"/>
    </source>
</evidence>
<feature type="chain" id="PRO_5002535321" description="Peptidase C39-like domain-containing protein" evidence="1">
    <location>
        <begin position="28"/>
        <end position="550"/>
    </location>
</feature>
<dbReference type="EMBL" id="LCCA01000001">
    <property type="protein sequence ID" value="KKS22862.1"/>
    <property type="molecule type" value="Genomic_DNA"/>
</dbReference>
<reference evidence="2 3" key="1">
    <citation type="journal article" date="2015" name="Nature">
        <title>rRNA introns, odd ribosomes, and small enigmatic genomes across a large radiation of phyla.</title>
        <authorList>
            <person name="Brown C.T."/>
            <person name="Hug L.A."/>
            <person name="Thomas B.C."/>
            <person name="Sharon I."/>
            <person name="Castelle C.J."/>
            <person name="Singh A."/>
            <person name="Wilkins M.J."/>
            <person name="Williams K.H."/>
            <person name="Banfield J.F."/>
        </authorList>
    </citation>
    <scope>NUCLEOTIDE SEQUENCE [LARGE SCALE GENOMIC DNA]</scope>
</reference>
<name>A0A0G0XEI4_UNCKA</name>
<protein>
    <recommendedName>
        <fullName evidence="4">Peptidase C39-like domain-containing protein</fullName>
    </recommendedName>
</protein>
<proteinExistence type="predicted"/>
<evidence type="ECO:0000313" key="3">
    <source>
        <dbReference type="Proteomes" id="UP000034920"/>
    </source>
</evidence>
<dbReference type="Gene3D" id="3.90.70.10">
    <property type="entry name" value="Cysteine proteinases"/>
    <property type="match status" value="1"/>
</dbReference>
<accession>A0A0G0XEI4</accession>
<sequence>MKARIFVRLLLAAIVLSVTILSYPVQAGSDLIQERSQPTTFGIAYVNEGRDVSQSFDLTFEFEFLRNSVGVWSDGKGDLLLEQHIKNTSTDPAAVMESMTWWFNWPSADYTKIHALDGKGPLKTTTETSETVIFVTVNFRTPLQPGQTYKFKQFITIGEMIFGSGDYWTANWGIYPGSNVKSFEQVLALPANSTVTSVTPAVSERHGNILIWRGDNTTGDYSLVIEVPYVLSDSIAVGLFLQRADPWGDDIYAHNTKPEDTMARWGCLTTSGAMLVNYFAATQDRANYTDPGVLNTWMINNSGYDRLYYVKHAWFGKYARQTPRDISMYWNSSAGYDTTLLDYYLRSGYPVILGVKPEFDPVTKRYYPSHWVVATGKTTGDGVDTYSINDPIYGQTTLKKQYLNNALVMVTFSASEANQQLLYFAAQSPIHFVITDPLERKAGYDPTTDTLYEEIPGAYYLYEGLSDAFGKQEPRVAKTLTIPDPVDGPYLITVYGIGNGAYTMEASAMDWQGVTMDRIFTGTVTEGQVITYTITYSEVIYQTFLPIAVR</sequence>
<feature type="signal peptide" evidence="1">
    <location>
        <begin position="1"/>
        <end position="27"/>
    </location>
</feature>
<gene>
    <name evidence="2" type="ORF">UU80_C0001G0027</name>
</gene>
<dbReference type="Proteomes" id="UP000034920">
    <property type="component" value="Unassembled WGS sequence"/>
</dbReference>
<comment type="caution">
    <text evidence="2">The sequence shown here is derived from an EMBL/GenBank/DDBJ whole genome shotgun (WGS) entry which is preliminary data.</text>
</comment>
<organism evidence="2 3">
    <name type="scientific">candidate division WWE3 bacterium GW2011_GWA1_41_8</name>
    <dbReference type="NCBI Taxonomy" id="1619103"/>
    <lineage>
        <taxon>Bacteria</taxon>
        <taxon>Katanobacteria</taxon>
    </lineage>
</organism>
<evidence type="ECO:0000313" key="2">
    <source>
        <dbReference type="EMBL" id="KKS22862.1"/>
    </source>
</evidence>